<keyword evidence="1" id="KW-0813">Transport</keyword>
<keyword evidence="4" id="KW-1185">Reference proteome</keyword>
<feature type="region of interest" description="Disordered" evidence="2">
    <location>
        <begin position="1"/>
        <end position="24"/>
    </location>
</feature>
<sequence length="388" mass="42684">MTFLNASSHTPVTRTSVTRTSVTPTVAKRQHRLGMLPLGALLGTLFIATSQADVLPLDRSEQQRLGVEFSTLTTLAQLPLAVLPGSTAVSEHQRQQLMMPFEARVEQWLQAPGQHIDAGQPLLQLHSHETLAFLQSHQRLLQNTRLCHQRLTYLKDRQNSGLSSRLDVEEKSLECQQLDDNVSSNQQVLAHLPADWHNTHEAEFTLKSSSSGWLMTLYQQPGQIANPADGLAEFWPDSALAILVEMPAHLASQLQPGQSLNVQDSHTTVSQAARVLRIEQRISVTGQYRVWLQLTEGKPIPGQRWQVTIPSSQTGWTVPAAARVRANGQSWVFLKQGDQVEPVAIVPIAEGAGQLLLTPADLPAEPTLAIRGTAALMSYWQASSEGDE</sequence>
<reference evidence="3 4" key="1">
    <citation type="submission" date="2024-03" db="EMBL/GenBank/DDBJ databases">
        <title>High-quality draft genome sequence of Oceanobacter sp. wDCs-4.</title>
        <authorList>
            <person name="Dong C."/>
        </authorList>
    </citation>
    <scope>NUCLEOTIDE SEQUENCE [LARGE SCALE GENOMIC DNA]</scope>
    <source>
        <strain evidence="4">wDCs-4</strain>
    </source>
</reference>
<feature type="compositionally biased region" description="Low complexity" evidence="2">
    <location>
        <begin position="10"/>
        <end position="24"/>
    </location>
</feature>
<protein>
    <submittedName>
        <fullName evidence="3">Efflux RND transporter periplasmic adaptor subunit</fullName>
    </submittedName>
</protein>
<proteinExistence type="predicted"/>
<dbReference type="InterPro" id="IPR051909">
    <property type="entry name" value="MFP_Cation_Efflux"/>
</dbReference>
<evidence type="ECO:0000313" key="3">
    <source>
        <dbReference type="EMBL" id="MFK4752886.1"/>
    </source>
</evidence>
<comment type="caution">
    <text evidence="3">The sequence shown here is derived from an EMBL/GenBank/DDBJ whole genome shotgun (WGS) entry which is preliminary data.</text>
</comment>
<dbReference type="PANTHER" id="PTHR30097">
    <property type="entry name" value="CATION EFFLUX SYSTEM PROTEIN CUSB"/>
    <property type="match status" value="1"/>
</dbReference>
<dbReference type="EMBL" id="JBBKTX010000012">
    <property type="protein sequence ID" value="MFK4752886.1"/>
    <property type="molecule type" value="Genomic_DNA"/>
</dbReference>
<name>A0ABW8NJ52_9GAMM</name>
<accession>A0ABW8NJ52</accession>
<dbReference type="PANTHER" id="PTHR30097:SF4">
    <property type="entry name" value="SLR6042 PROTEIN"/>
    <property type="match status" value="1"/>
</dbReference>
<evidence type="ECO:0000256" key="1">
    <source>
        <dbReference type="ARBA" id="ARBA00022448"/>
    </source>
</evidence>
<evidence type="ECO:0000313" key="4">
    <source>
        <dbReference type="Proteomes" id="UP001620597"/>
    </source>
</evidence>
<organism evidence="3 4">
    <name type="scientific">Oceanobacter antarcticus</name>
    <dbReference type="NCBI Taxonomy" id="3133425"/>
    <lineage>
        <taxon>Bacteria</taxon>
        <taxon>Pseudomonadati</taxon>
        <taxon>Pseudomonadota</taxon>
        <taxon>Gammaproteobacteria</taxon>
        <taxon>Oceanospirillales</taxon>
        <taxon>Oceanospirillaceae</taxon>
        <taxon>Oceanobacter</taxon>
    </lineage>
</organism>
<dbReference type="Proteomes" id="UP001620597">
    <property type="component" value="Unassembled WGS sequence"/>
</dbReference>
<gene>
    <name evidence="3" type="ORF">WG929_10745</name>
</gene>
<dbReference type="RefSeq" id="WP_416206021.1">
    <property type="nucleotide sequence ID" value="NZ_JBBKTX010000012.1"/>
</dbReference>
<evidence type="ECO:0000256" key="2">
    <source>
        <dbReference type="SAM" id="MobiDB-lite"/>
    </source>
</evidence>